<name>A0A9W6N2C9_9HYPH</name>
<evidence type="ECO:0000313" key="1">
    <source>
        <dbReference type="EMBL" id="GLK74907.1"/>
    </source>
</evidence>
<accession>A0A9W6N2C9</accession>
<comment type="caution">
    <text evidence="1">The sequence shown here is derived from an EMBL/GenBank/DDBJ whole genome shotgun (WGS) entry which is preliminary data.</text>
</comment>
<sequence length="135" mass="15029">MACYAGLQTAWMSKEAIQRWKDHQERDRVRSLAYRRNALQIGRPLPAAVDRAIAEAVAKVWGDRIATIAGNDRSEGVRRKASMEPISAHKIAEAAVEILAEKQRRKLGSVVDLTVIGRAVMARLRPPLPRAPRVV</sequence>
<keyword evidence="2" id="KW-1185">Reference proteome</keyword>
<dbReference type="EMBL" id="BSFK01000003">
    <property type="protein sequence ID" value="GLK74907.1"/>
    <property type="molecule type" value="Genomic_DNA"/>
</dbReference>
<evidence type="ECO:0000313" key="2">
    <source>
        <dbReference type="Proteomes" id="UP001143364"/>
    </source>
</evidence>
<organism evidence="1 2">
    <name type="scientific">Methylopila jiangsuensis</name>
    <dbReference type="NCBI Taxonomy" id="586230"/>
    <lineage>
        <taxon>Bacteria</taxon>
        <taxon>Pseudomonadati</taxon>
        <taxon>Pseudomonadota</taxon>
        <taxon>Alphaproteobacteria</taxon>
        <taxon>Hyphomicrobiales</taxon>
        <taxon>Methylopilaceae</taxon>
        <taxon>Methylopila</taxon>
    </lineage>
</organism>
<protein>
    <submittedName>
        <fullName evidence="1">Uncharacterized protein</fullName>
    </submittedName>
</protein>
<gene>
    <name evidence="1" type="ORF">GCM10008171_01600</name>
</gene>
<reference evidence="1" key="1">
    <citation type="journal article" date="2014" name="Int. J. Syst. Evol. Microbiol.">
        <title>Complete genome sequence of Corynebacterium casei LMG S-19264T (=DSM 44701T), isolated from a smear-ripened cheese.</title>
        <authorList>
            <consortium name="US DOE Joint Genome Institute (JGI-PGF)"/>
            <person name="Walter F."/>
            <person name="Albersmeier A."/>
            <person name="Kalinowski J."/>
            <person name="Ruckert C."/>
        </authorList>
    </citation>
    <scope>NUCLEOTIDE SEQUENCE</scope>
    <source>
        <strain evidence="1">VKM B-2555</strain>
    </source>
</reference>
<dbReference type="AlphaFoldDB" id="A0A9W6N2C9"/>
<proteinExistence type="predicted"/>
<dbReference type="Proteomes" id="UP001143364">
    <property type="component" value="Unassembled WGS sequence"/>
</dbReference>
<reference evidence="1" key="2">
    <citation type="submission" date="2023-01" db="EMBL/GenBank/DDBJ databases">
        <authorList>
            <person name="Sun Q."/>
            <person name="Evtushenko L."/>
        </authorList>
    </citation>
    <scope>NUCLEOTIDE SEQUENCE</scope>
    <source>
        <strain evidence="1">VKM B-2555</strain>
    </source>
</reference>